<proteinExistence type="predicted"/>
<feature type="domain" description="Transposase InsH N-terminal" evidence="2">
    <location>
        <begin position="19"/>
        <end position="112"/>
    </location>
</feature>
<feature type="domain" description="Transposase IS4-like" evidence="1">
    <location>
        <begin position="238"/>
        <end position="459"/>
    </location>
</feature>
<comment type="caution">
    <text evidence="3">The sequence shown here is derived from an EMBL/GenBank/DDBJ whole genome shotgun (WGS) entry which is preliminary data.</text>
</comment>
<dbReference type="Pfam" id="PF01609">
    <property type="entry name" value="DDE_Tnp_1"/>
    <property type="match status" value="1"/>
</dbReference>
<evidence type="ECO:0000313" key="3">
    <source>
        <dbReference type="EMBL" id="OES23860.1"/>
    </source>
</evidence>
<reference evidence="3 4" key="1">
    <citation type="submission" date="2016-09" db="EMBL/GenBank/DDBJ databases">
        <title>Draft Genome Sequence of four Alteromonas macleodii strains isolated from copper coupons and grown long-term at elevated copper levels.</title>
        <authorList>
            <person name="Cusick K."/>
            <person name="Dale J."/>
            <person name="Little B."/>
            <person name="Biffinger J."/>
        </authorList>
    </citation>
    <scope>NUCLEOTIDE SEQUENCE [LARGE SCALE GENOMIC DNA]</scope>
    <source>
        <strain evidence="3 4">KCP01</strain>
    </source>
</reference>
<dbReference type="NCBIfam" id="NF033551">
    <property type="entry name" value="transpos_IS1182"/>
    <property type="match status" value="1"/>
</dbReference>
<evidence type="ECO:0000259" key="2">
    <source>
        <dbReference type="Pfam" id="PF05598"/>
    </source>
</evidence>
<dbReference type="InterPro" id="IPR047629">
    <property type="entry name" value="IS1182_transpos"/>
</dbReference>
<dbReference type="AlphaFoldDB" id="A0AB36FMG3"/>
<protein>
    <recommendedName>
        <fullName evidence="5">Transposase</fullName>
    </recommendedName>
</protein>
<dbReference type="GO" id="GO:0006313">
    <property type="term" value="P:DNA transposition"/>
    <property type="evidence" value="ECO:0007669"/>
    <property type="project" value="InterPro"/>
</dbReference>
<evidence type="ECO:0000259" key="1">
    <source>
        <dbReference type="Pfam" id="PF01609"/>
    </source>
</evidence>
<dbReference type="RefSeq" id="WP_069945381.1">
    <property type="nucleotide sequence ID" value="NZ_MIPW01000052.1"/>
</dbReference>
<evidence type="ECO:0008006" key="5">
    <source>
        <dbReference type="Google" id="ProtNLM"/>
    </source>
</evidence>
<dbReference type="GO" id="GO:0004803">
    <property type="term" value="F:transposase activity"/>
    <property type="evidence" value="ECO:0007669"/>
    <property type="project" value="InterPro"/>
</dbReference>
<dbReference type="InterPro" id="IPR008490">
    <property type="entry name" value="Transposase_InsH_N"/>
</dbReference>
<dbReference type="InterPro" id="IPR002559">
    <property type="entry name" value="Transposase_11"/>
</dbReference>
<sequence>MSHHIKGQSRTQTTLLPEVLDDFVTEDNPVRVIDVFVNEINLESLGFNRVQAKQTGRPCYHPATLLKLYIYGYLNRIQSSRRLEKETHRNVELMWLVERLQPDFKTIADFRKDNGKGIKNACRQFVQLCRQMNMFSDAVFAIDGSKFKAVNAKKNNFTPQKAKDHIALIETSISDYLLKLDSADANDKSDKDVGLMQDKLAWLKNRLVELQEIEEAVNAHPDKQLSLNDPDARLMKTDNMNRKVCYNVQSAVDTKHHLIVSHDITMSTDRGQLTPVTTLVQEALDRKDITVIADKGYFSRNDIKAAQDLGATALVPQIDTSGSKKKGIFNKSLFKYDQDKDIYVCPAGEELPHRRNVYESGLEQKVYVNHIACRDCKIRAQCTQSKTEPRKMRRWIHEAEIDVMQTRLDAAPETTVIRKQTVEHPFGTIKMWMGATHFLMTRKKNVSTEMSLHVLAYNLKRMMSIVGIHTLITAMQE</sequence>
<dbReference type="Pfam" id="PF05598">
    <property type="entry name" value="DUF772"/>
    <property type="match status" value="1"/>
</dbReference>
<name>A0AB36FMG3_ALTMA</name>
<dbReference type="EMBL" id="MIPY01000076">
    <property type="protein sequence ID" value="OES23860.1"/>
    <property type="molecule type" value="Genomic_DNA"/>
</dbReference>
<organism evidence="3 4">
    <name type="scientific">Alteromonas macleodii</name>
    <name type="common">Pseudoalteromonas macleodii</name>
    <dbReference type="NCBI Taxonomy" id="28108"/>
    <lineage>
        <taxon>Bacteria</taxon>
        <taxon>Pseudomonadati</taxon>
        <taxon>Pseudomonadota</taxon>
        <taxon>Gammaproteobacteria</taxon>
        <taxon>Alteromonadales</taxon>
        <taxon>Alteromonadaceae</taxon>
        <taxon>Alteromonas/Salinimonas group</taxon>
        <taxon>Alteromonas</taxon>
    </lineage>
</organism>
<dbReference type="PANTHER" id="PTHR33408">
    <property type="entry name" value="TRANSPOSASE"/>
    <property type="match status" value="1"/>
</dbReference>
<dbReference type="Proteomes" id="UP000095392">
    <property type="component" value="Unassembled WGS sequence"/>
</dbReference>
<evidence type="ECO:0000313" key="4">
    <source>
        <dbReference type="Proteomes" id="UP000095392"/>
    </source>
</evidence>
<gene>
    <name evidence="3" type="ORF">BFV95_4945</name>
</gene>
<keyword evidence="4" id="KW-1185">Reference proteome</keyword>
<accession>A0AB36FMG3</accession>
<dbReference type="PANTHER" id="PTHR33408:SF2">
    <property type="entry name" value="TRANSPOSASE DDE DOMAIN-CONTAINING PROTEIN"/>
    <property type="match status" value="1"/>
</dbReference>
<dbReference type="GO" id="GO:0003677">
    <property type="term" value="F:DNA binding"/>
    <property type="evidence" value="ECO:0007669"/>
    <property type="project" value="InterPro"/>
</dbReference>